<dbReference type="GO" id="GO:0003697">
    <property type="term" value="F:single-stranded DNA binding"/>
    <property type="evidence" value="ECO:0007669"/>
    <property type="project" value="TreeGrafter"/>
</dbReference>
<dbReference type="GO" id="GO:0003684">
    <property type="term" value="F:damaged DNA binding"/>
    <property type="evidence" value="ECO:0007669"/>
    <property type="project" value="InterPro"/>
</dbReference>
<dbReference type="STRING" id="102285.A0A0R3TFH5"/>
<evidence type="ECO:0000256" key="6">
    <source>
        <dbReference type="ARBA" id="ARBA00023242"/>
    </source>
</evidence>
<comment type="similarity">
    <text evidence="2">Belongs to the ERCC1/RAD10/SWI10 family.</text>
</comment>
<dbReference type="AlphaFoldDB" id="A0A0R3TFH5"/>
<comment type="subcellular location">
    <subcellularLocation>
        <location evidence="1">Nucleus</location>
    </subcellularLocation>
</comment>
<evidence type="ECO:0000256" key="2">
    <source>
        <dbReference type="ARBA" id="ARBA00008283"/>
    </source>
</evidence>
<dbReference type="NCBIfam" id="TIGR00597">
    <property type="entry name" value="rad10"/>
    <property type="match status" value="1"/>
</dbReference>
<keyword evidence="6" id="KW-0539">Nucleus</keyword>
<evidence type="ECO:0000313" key="8">
    <source>
        <dbReference type="WBParaSite" id="HNAJ_0000581601-mRNA-1"/>
    </source>
</evidence>
<evidence type="ECO:0000256" key="1">
    <source>
        <dbReference type="ARBA" id="ARBA00004123"/>
    </source>
</evidence>
<reference evidence="8" key="1">
    <citation type="submission" date="2017-02" db="UniProtKB">
        <authorList>
            <consortium name="WormBaseParasite"/>
        </authorList>
    </citation>
    <scope>IDENTIFICATION</scope>
</reference>
<keyword evidence="4" id="KW-0238">DNA-binding</keyword>
<dbReference type="GO" id="GO:0006302">
    <property type="term" value="P:double-strand break repair"/>
    <property type="evidence" value="ECO:0007669"/>
    <property type="project" value="UniProtKB-ARBA"/>
</dbReference>
<name>A0A0R3TFH5_RODNA</name>
<proteinExistence type="inferred from homology"/>
<dbReference type="CDD" id="cd22325">
    <property type="entry name" value="ERCC1_C-like"/>
    <property type="match status" value="1"/>
</dbReference>
<dbReference type="GO" id="GO:0070914">
    <property type="term" value="P:UV-damage excision repair"/>
    <property type="evidence" value="ECO:0007669"/>
    <property type="project" value="TreeGrafter"/>
</dbReference>
<feature type="domain" description="ERCC1-like central" evidence="7">
    <location>
        <begin position="1"/>
        <end position="78"/>
    </location>
</feature>
<dbReference type="GO" id="GO:0000110">
    <property type="term" value="C:nucleotide-excision repair factor 1 complex"/>
    <property type="evidence" value="ECO:0007669"/>
    <property type="project" value="TreeGrafter"/>
</dbReference>
<dbReference type="PANTHER" id="PTHR12749:SF0">
    <property type="entry name" value="DNA EXCISION REPAIR PROTEIN ERCC-1"/>
    <property type="match status" value="1"/>
</dbReference>
<dbReference type="InterPro" id="IPR004579">
    <property type="entry name" value="ERCC1/RAD10/SWI10"/>
</dbReference>
<accession>A0A0R3TFH5</accession>
<dbReference type="GO" id="GO:0070522">
    <property type="term" value="C:ERCC4-ERCC1 complex"/>
    <property type="evidence" value="ECO:0007669"/>
    <property type="project" value="TreeGrafter"/>
</dbReference>
<evidence type="ECO:0000256" key="4">
    <source>
        <dbReference type="ARBA" id="ARBA00023125"/>
    </source>
</evidence>
<evidence type="ECO:0000256" key="5">
    <source>
        <dbReference type="ARBA" id="ARBA00023204"/>
    </source>
</evidence>
<dbReference type="SUPFAM" id="SSF52980">
    <property type="entry name" value="Restriction endonuclease-like"/>
    <property type="match status" value="1"/>
</dbReference>
<evidence type="ECO:0000256" key="3">
    <source>
        <dbReference type="ARBA" id="ARBA00022763"/>
    </source>
</evidence>
<evidence type="ECO:0000259" key="7">
    <source>
        <dbReference type="Pfam" id="PF03834"/>
    </source>
</evidence>
<protein>
    <submittedName>
        <fullName evidence="8">Rab-GAP TBC domain-containing protein</fullName>
    </submittedName>
</protein>
<dbReference type="Gene3D" id="3.40.50.10130">
    <property type="match status" value="1"/>
</dbReference>
<dbReference type="WBParaSite" id="HNAJ_0000581601-mRNA-1">
    <property type="protein sequence ID" value="HNAJ_0000581601-mRNA-1"/>
    <property type="gene ID" value="HNAJ_0000581601"/>
</dbReference>
<dbReference type="Pfam" id="PF03834">
    <property type="entry name" value="Rad10"/>
    <property type="match status" value="1"/>
</dbReference>
<dbReference type="GO" id="GO:0006312">
    <property type="term" value="P:mitotic recombination"/>
    <property type="evidence" value="ECO:0007669"/>
    <property type="project" value="TreeGrafter"/>
</dbReference>
<keyword evidence="3" id="KW-0227">DNA damage</keyword>
<keyword evidence="5" id="KW-0234">DNA repair</keyword>
<organism evidence="8">
    <name type="scientific">Rodentolepis nana</name>
    <name type="common">Dwarf tapeworm</name>
    <name type="synonym">Hymenolepis nana</name>
    <dbReference type="NCBI Taxonomy" id="102285"/>
    <lineage>
        <taxon>Eukaryota</taxon>
        <taxon>Metazoa</taxon>
        <taxon>Spiralia</taxon>
        <taxon>Lophotrochozoa</taxon>
        <taxon>Platyhelminthes</taxon>
        <taxon>Cestoda</taxon>
        <taxon>Eucestoda</taxon>
        <taxon>Cyclophyllidea</taxon>
        <taxon>Hymenolepididae</taxon>
        <taxon>Rodentolepis</taxon>
    </lineage>
</organism>
<dbReference type="InterPro" id="IPR011335">
    <property type="entry name" value="Restrct_endonuc-II-like"/>
</dbReference>
<dbReference type="PANTHER" id="PTHR12749">
    <property type="entry name" value="EXCISION REPAIR CROSS-COMPLEMENTING 1 ERCC1"/>
    <property type="match status" value="1"/>
</dbReference>
<sequence>LLVSSRQRGNPLLELIRHVVWEYAEIEPDYVFGPTQCGFFLSLRYHNLNPGYIFERLQKLTSAYKLIVLIVLVDVLRQSPVRVLACFQPVTSAHARLDVNPIAEGSRAKAKSFLSAMTNI</sequence>
<dbReference type="InterPro" id="IPR047260">
    <property type="entry name" value="ERCC1-like_central_dom"/>
</dbReference>